<dbReference type="EMBL" id="CM041550">
    <property type="protein sequence ID" value="KAI3356038.1"/>
    <property type="molecule type" value="Genomic_DNA"/>
</dbReference>
<evidence type="ECO:0000313" key="2">
    <source>
        <dbReference type="Proteomes" id="UP000831701"/>
    </source>
</evidence>
<gene>
    <name evidence="1" type="ORF">L3Q82_017306</name>
</gene>
<feature type="non-terminal residue" evidence="1">
    <location>
        <position position="1"/>
    </location>
</feature>
<proteinExistence type="predicted"/>
<organism evidence="1 2">
    <name type="scientific">Scortum barcoo</name>
    <name type="common">barcoo grunter</name>
    <dbReference type="NCBI Taxonomy" id="214431"/>
    <lineage>
        <taxon>Eukaryota</taxon>
        <taxon>Metazoa</taxon>
        <taxon>Chordata</taxon>
        <taxon>Craniata</taxon>
        <taxon>Vertebrata</taxon>
        <taxon>Euteleostomi</taxon>
        <taxon>Actinopterygii</taxon>
        <taxon>Neopterygii</taxon>
        <taxon>Teleostei</taxon>
        <taxon>Neoteleostei</taxon>
        <taxon>Acanthomorphata</taxon>
        <taxon>Eupercaria</taxon>
        <taxon>Centrarchiformes</taxon>
        <taxon>Terapontoidei</taxon>
        <taxon>Terapontidae</taxon>
        <taxon>Scortum</taxon>
    </lineage>
</organism>
<name>A0ACB8VL79_9TELE</name>
<evidence type="ECO:0000313" key="1">
    <source>
        <dbReference type="EMBL" id="KAI3356038.1"/>
    </source>
</evidence>
<dbReference type="Proteomes" id="UP000831701">
    <property type="component" value="Chromosome 20"/>
</dbReference>
<reference evidence="1" key="1">
    <citation type="submission" date="2022-04" db="EMBL/GenBank/DDBJ databases">
        <title>Jade perch genome.</title>
        <authorList>
            <person name="Chao B."/>
        </authorList>
    </citation>
    <scope>NUCLEOTIDE SEQUENCE</scope>
    <source>
        <strain evidence="1">CB-2022</strain>
    </source>
</reference>
<sequence>SQELREEISWSYYSPSGAAECFPAGWAHRPRCPLPLLSSCGSAAELSTIRANLTERLQESNTKLVSAIEERDQLKANLTEMTEELKRLQSLSKQKSKRSQELRSSERRFHGVIILLLGLLSVFLLAGLIGLAVHYRTCPAGWRMLSCTCYFFSTMSASWEESRRDCRDKGADLVVIESYEEQELLSNIIKTATWIGLNDREKEGVWKWIDETRLTQASQELREEISWSYYSPSGAAECFPAGWAHRPRCPLRVTPSWFHRIEERDQLKANLTERLQESNTKLVSAIEERDQLKARLTEMTKKLKRLQSLSKQSE</sequence>
<protein>
    <submittedName>
        <fullName evidence="1">Uncharacterized protein</fullName>
    </submittedName>
</protein>
<keyword evidence="2" id="KW-1185">Reference proteome</keyword>
<accession>A0ACB8VL79</accession>
<comment type="caution">
    <text evidence="1">The sequence shown here is derived from an EMBL/GenBank/DDBJ whole genome shotgun (WGS) entry which is preliminary data.</text>
</comment>